<protein>
    <submittedName>
        <fullName evidence="4">TetR family transcriptional regulator</fullName>
    </submittedName>
</protein>
<dbReference type="OrthoDB" id="8535430at2"/>
<proteinExistence type="predicted"/>
<dbReference type="Pfam" id="PF00440">
    <property type="entry name" value="TetR_N"/>
    <property type="match status" value="1"/>
</dbReference>
<dbReference type="InterPro" id="IPR036271">
    <property type="entry name" value="Tet_transcr_reg_TetR-rel_C_sf"/>
</dbReference>
<dbReference type="PANTHER" id="PTHR30055:SF146">
    <property type="entry name" value="HTH-TYPE TRANSCRIPTIONAL DUAL REGULATOR CECR"/>
    <property type="match status" value="1"/>
</dbReference>
<dbReference type="RefSeq" id="WP_070126826.1">
    <property type="nucleotide sequence ID" value="NZ_MDHN01000040.1"/>
</dbReference>
<evidence type="ECO:0000313" key="5">
    <source>
        <dbReference type="Proteomes" id="UP000175691"/>
    </source>
</evidence>
<dbReference type="InterPro" id="IPR050109">
    <property type="entry name" value="HTH-type_TetR-like_transc_reg"/>
</dbReference>
<dbReference type="Gene3D" id="1.10.357.10">
    <property type="entry name" value="Tetracycline Repressor, domain 2"/>
    <property type="match status" value="1"/>
</dbReference>
<dbReference type="Gene3D" id="1.10.10.60">
    <property type="entry name" value="Homeodomain-like"/>
    <property type="match status" value="1"/>
</dbReference>
<evidence type="ECO:0000313" key="4">
    <source>
        <dbReference type="EMBL" id="OFC69380.1"/>
    </source>
</evidence>
<name>A0A1E7Z789_9ALTE</name>
<dbReference type="PRINTS" id="PR00455">
    <property type="entry name" value="HTHTETR"/>
</dbReference>
<evidence type="ECO:0000256" key="2">
    <source>
        <dbReference type="PROSITE-ProRule" id="PRU00335"/>
    </source>
</evidence>
<feature type="domain" description="HTH tetR-type" evidence="3">
    <location>
        <begin position="19"/>
        <end position="79"/>
    </location>
</feature>
<sequence length="215" mass="24214">MPKSENLPDDSYTPREKGLQRRNKILDAAEASFIENGYEATSLQEIMSKAGGSLATLYRMFGNKEGLFKAIIERATENLSDSLLPLDADNPEPEKVLNALGIAFINVLTSPYVGAIHRLLISESARYPQLREIFMQTAPERNLRRVEDYLRKLNQRGYLEINDCKIAAEQLVSLFKGTMHLRSVLGEEVILSEDEKAHYVESAVSMFLNGCRSDK</sequence>
<gene>
    <name evidence="4" type="ORF">BFC18_18370</name>
</gene>
<accession>A0A1E7Z789</accession>
<dbReference type="PROSITE" id="PS50977">
    <property type="entry name" value="HTH_TETR_2"/>
    <property type="match status" value="1"/>
</dbReference>
<dbReference type="EMBL" id="MDHN01000040">
    <property type="protein sequence ID" value="OFC69380.1"/>
    <property type="molecule type" value="Genomic_DNA"/>
</dbReference>
<dbReference type="InterPro" id="IPR009057">
    <property type="entry name" value="Homeodomain-like_sf"/>
</dbReference>
<dbReference type="GO" id="GO:0003700">
    <property type="term" value="F:DNA-binding transcription factor activity"/>
    <property type="evidence" value="ECO:0007669"/>
    <property type="project" value="TreeGrafter"/>
</dbReference>
<dbReference type="PANTHER" id="PTHR30055">
    <property type="entry name" value="HTH-TYPE TRANSCRIPTIONAL REGULATOR RUTR"/>
    <property type="match status" value="1"/>
</dbReference>
<dbReference type="Proteomes" id="UP000175691">
    <property type="component" value="Unassembled WGS sequence"/>
</dbReference>
<evidence type="ECO:0000256" key="1">
    <source>
        <dbReference type="ARBA" id="ARBA00023125"/>
    </source>
</evidence>
<dbReference type="Pfam" id="PF14246">
    <property type="entry name" value="TetR_C_7"/>
    <property type="match status" value="1"/>
</dbReference>
<dbReference type="STRING" id="1656094.BFC18_18370"/>
<comment type="caution">
    <text evidence="4">The sequence shown here is derived from an EMBL/GenBank/DDBJ whole genome shotgun (WGS) entry which is preliminary data.</text>
</comment>
<dbReference type="SUPFAM" id="SSF46689">
    <property type="entry name" value="Homeodomain-like"/>
    <property type="match status" value="1"/>
</dbReference>
<keyword evidence="5" id="KW-1185">Reference proteome</keyword>
<evidence type="ECO:0000259" key="3">
    <source>
        <dbReference type="PROSITE" id="PS50977"/>
    </source>
</evidence>
<dbReference type="SUPFAM" id="SSF48498">
    <property type="entry name" value="Tetracyclin repressor-like, C-terminal domain"/>
    <property type="match status" value="1"/>
</dbReference>
<dbReference type="AlphaFoldDB" id="A0A1E7Z789"/>
<dbReference type="GO" id="GO:0000976">
    <property type="term" value="F:transcription cis-regulatory region binding"/>
    <property type="evidence" value="ECO:0007669"/>
    <property type="project" value="TreeGrafter"/>
</dbReference>
<reference evidence="4 5" key="1">
    <citation type="submission" date="2016-08" db="EMBL/GenBank/DDBJ databases">
        <authorList>
            <person name="Seilhamer J.J."/>
        </authorList>
    </citation>
    <scope>NUCLEOTIDE SEQUENCE [LARGE SCALE GENOMIC DNA]</scope>
    <source>
        <strain evidence="4 5">KCTC 42603</strain>
    </source>
</reference>
<keyword evidence="1 2" id="KW-0238">DNA-binding</keyword>
<organism evidence="4 5">
    <name type="scientific">Alteromonas confluentis</name>
    <dbReference type="NCBI Taxonomy" id="1656094"/>
    <lineage>
        <taxon>Bacteria</taxon>
        <taxon>Pseudomonadati</taxon>
        <taxon>Pseudomonadota</taxon>
        <taxon>Gammaproteobacteria</taxon>
        <taxon>Alteromonadales</taxon>
        <taxon>Alteromonadaceae</taxon>
        <taxon>Alteromonas/Salinimonas group</taxon>
        <taxon>Alteromonas</taxon>
    </lineage>
</organism>
<dbReference type="InterPro" id="IPR001647">
    <property type="entry name" value="HTH_TetR"/>
</dbReference>
<feature type="DNA-binding region" description="H-T-H motif" evidence="2">
    <location>
        <begin position="42"/>
        <end position="61"/>
    </location>
</feature>
<dbReference type="InterPro" id="IPR039536">
    <property type="entry name" value="TetR_C_Proteobacteria"/>
</dbReference>